<dbReference type="InterPro" id="IPR031348">
    <property type="entry name" value="PigL_N"/>
</dbReference>
<reference evidence="3 4" key="1">
    <citation type="submission" date="2016-04" db="EMBL/GenBank/DDBJ databases">
        <title>A degradative enzymes factory behind the ericoid mycorrhizal symbiosis.</title>
        <authorList>
            <consortium name="DOE Joint Genome Institute"/>
            <person name="Martino E."/>
            <person name="Morin E."/>
            <person name="Grelet G."/>
            <person name="Kuo A."/>
            <person name="Kohler A."/>
            <person name="Daghino S."/>
            <person name="Barry K."/>
            <person name="Choi C."/>
            <person name="Cichocki N."/>
            <person name="Clum A."/>
            <person name="Copeland A."/>
            <person name="Hainaut M."/>
            <person name="Haridas S."/>
            <person name="Labutti K."/>
            <person name="Lindquist E."/>
            <person name="Lipzen A."/>
            <person name="Khouja H.-R."/>
            <person name="Murat C."/>
            <person name="Ohm R."/>
            <person name="Olson A."/>
            <person name="Spatafora J."/>
            <person name="Veneault-Fourrey C."/>
            <person name="Henrissat B."/>
            <person name="Grigoriev I."/>
            <person name="Martin F."/>
            <person name="Perotto S."/>
        </authorList>
    </citation>
    <scope>NUCLEOTIDE SEQUENCE [LARGE SCALE GENOMIC DNA]</scope>
    <source>
        <strain evidence="3 4">F</strain>
    </source>
</reference>
<feature type="compositionally biased region" description="Acidic residues" evidence="1">
    <location>
        <begin position="824"/>
        <end position="834"/>
    </location>
</feature>
<name>A0A2J6RMH3_HYAVF</name>
<dbReference type="AlphaFoldDB" id="A0A2J6RMH3"/>
<evidence type="ECO:0000259" key="2">
    <source>
        <dbReference type="Pfam" id="PF17111"/>
    </source>
</evidence>
<protein>
    <recommendedName>
        <fullName evidence="2">Azaphilone pigments biosynthesis cluster protein L N-terminal domain-containing protein</fullName>
    </recommendedName>
</protein>
<dbReference type="STRING" id="1149755.A0A2J6RMH3"/>
<sequence>MAEAFGVAGSVVSFVGLAGQIAQGVNYLYNFFDSVQDAPSDIRLLVEELKALGDVLDEVDGDQIDAAPLQTALQRCKDVIGDLEGLVQKSKLTSEQSKPRKLWSQMGTAFRNEKFQKYIERLERAKTTVLYARLQGHGSLHQQQLSGIKTIQESLSRTSSEHSEFVTKSTETARLVRADLQAVPSRVKEVVMSEFSSTLAKSHTTYSTILTEVRASSVKADQTSEEIKLAIRSLLAGPDTNRIAALLQPALEKVISDQIASSMENLTAHQTPPQPDTPKEAPESDTDAGVNVSAEPTESEIGVRSLNQLSATTTCIRWAASSKVINFWFGKLVISTSILESWQGHGNRASLQKGEFLETKATLIPAKWLLRKGMVLKITRLVSAVVAPSIQFSLTPIMVISEDHKIISAMRYGDLTRVQRLILTGEVHPSSILPDGSSLLHKCIAQIREHTLADKRFWDPFEKDYTFTPTNFSRETIHTICKMIDTAGWLVANGSATDAPNIYGENAFATLHEIYSQRVLDSRCAFNDSDKLDPLMIAMLHVSNSSPFFVRDQECGRLKLTDTFVQTWWFYLPMIAKESRADASTCFCLKALHFLWGSYSPYDQTCKLIYCDDLEYWAPELSKAAIAGKLWLAGDDCESKRCLHMLYCSIRDALVYASPYNLFHYRTATRRSRGKKAEYRSKIINAIAEMLRYERDISIYEGSPTLTDYAINGDYRELHDWIYDNDTIKHEYPRDPAIKKLTKHWPCIVKLPQVHCEVYFSKPIHSDSGNDEQEQRYSNKDAYSASPYKLRPMDDGGIELFIDCCEIGKPWERICTEVRREQGFDSDDSTEDSCSEGSADEDRNSENEEESAEASAGLFSKIAGVGKDVVSAFV</sequence>
<dbReference type="Proteomes" id="UP000235786">
    <property type="component" value="Unassembled WGS sequence"/>
</dbReference>
<dbReference type="Pfam" id="PF17111">
    <property type="entry name" value="PigL_N"/>
    <property type="match status" value="1"/>
</dbReference>
<feature type="domain" description="Azaphilone pigments biosynthesis cluster protein L N-terminal" evidence="2">
    <location>
        <begin position="3"/>
        <end position="132"/>
    </location>
</feature>
<dbReference type="EMBL" id="KZ613946">
    <property type="protein sequence ID" value="PMD39710.1"/>
    <property type="molecule type" value="Genomic_DNA"/>
</dbReference>
<gene>
    <name evidence="3" type="ORF">L207DRAFT_634233</name>
</gene>
<evidence type="ECO:0000313" key="3">
    <source>
        <dbReference type="EMBL" id="PMD39710.1"/>
    </source>
</evidence>
<keyword evidence="4" id="KW-1185">Reference proteome</keyword>
<organism evidence="3 4">
    <name type="scientific">Hyaloscypha variabilis (strain UAMH 11265 / GT02V1 / F)</name>
    <name type="common">Meliniomyces variabilis</name>
    <dbReference type="NCBI Taxonomy" id="1149755"/>
    <lineage>
        <taxon>Eukaryota</taxon>
        <taxon>Fungi</taxon>
        <taxon>Dikarya</taxon>
        <taxon>Ascomycota</taxon>
        <taxon>Pezizomycotina</taxon>
        <taxon>Leotiomycetes</taxon>
        <taxon>Helotiales</taxon>
        <taxon>Hyaloscyphaceae</taxon>
        <taxon>Hyaloscypha</taxon>
        <taxon>Hyaloscypha variabilis</taxon>
    </lineage>
</organism>
<evidence type="ECO:0000313" key="4">
    <source>
        <dbReference type="Proteomes" id="UP000235786"/>
    </source>
</evidence>
<accession>A0A2J6RMH3</accession>
<feature type="region of interest" description="Disordered" evidence="1">
    <location>
        <begin position="266"/>
        <end position="299"/>
    </location>
</feature>
<evidence type="ECO:0000256" key="1">
    <source>
        <dbReference type="SAM" id="MobiDB-lite"/>
    </source>
</evidence>
<proteinExistence type="predicted"/>
<feature type="region of interest" description="Disordered" evidence="1">
    <location>
        <begin position="821"/>
        <end position="857"/>
    </location>
</feature>
<dbReference type="OrthoDB" id="3200163at2759"/>